<evidence type="ECO:0000256" key="4">
    <source>
        <dbReference type="HAMAP-Rule" id="MF_00528"/>
    </source>
</evidence>
<sequence length="192" mass="20819">MRLILASASPRRQELLSVLVQDFDCLAANIDETPFSGEGPEDYVLRMAIEKARAVTAHESAVIGSDTIVVSSDKILQKPVSIDDARGMLRALSGQTHNVMTAVAIMVDGNLETRLSNTRVTFTELEHSLIEAYLATDEPWDKAGAYAIQGLAGAFVRRLEGSYSAVVGLPLSETKELLDVAGVQTRLSIWDD</sequence>
<comment type="similarity">
    <text evidence="4">Belongs to the Maf family. YhdE subfamily.</text>
</comment>
<comment type="caution">
    <text evidence="4">Lacks conserved residue(s) required for the propagation of feature annotation.</text>
</comment>
<reference evidence="5 6" key="1">
    <citation type="submission" date="2019-02" db="EMBL/GenBank/DDBJ databases">
        <title>Halieaceae_genomes.</title>
        <authorList>
            <person name="Li S.-H."/>
        </authorList>
    </citation>
    <scope>NUCLEOTIDE SEQUENCE [LARGE SCALE GENOMIC DNA]</scope>
    <source>
        <strain evidence="5 6">JH123</strain>
    </source>
</reference>
<dbReference type="Pfam" id="PF02545">
    <property type="entry name" value="Maf"/>
    <property type="match status" value="1"/>
</dbReference>
<protein>
    <recommendedName>
        <fullName evidence="4">dTTP/UTP pyrophosphatase</fullName>
        <shortName evidence="4">dTTPase/UTPase</shortName>
        <ecNumber evidence="4">3.6.1.9</ecNumber>
    </recommendedName>
    <alternativeName>
        <fullName evidence="4">Nucleoside triphosphate pyrophosphatase</fullName>
    </alternativeName>
    <alternativeName>
        <fullName evidence="4">Nucleotide pyrophosphatase</fullName>
        <shortName evidence="4">Nucleotide PPase</shortName>
    </alternativeName>
</protein>
<dbReference type="EMBL" id="CP036501">
    <property type="protein sequence ID" value="UZP75458.1"/>
    <property type="molecule type" value="Genomic_DNA"/>
</dbReference>
<evidence type="ECO:0000313" key="6">
    <source>
        <dbReference type="Proteomes" id="UP001317963"/>
    </source>
</evidence>
<feature type="active site" description="Proton acceptor" evidence="4">
    <location>
        <position position="66"/>
    </location>
</feature>
<feature type="site" description="Important for substrate specificity" evidence="4">
    <location>
        <position position="11"/>
    </location>
</feature>
<dbReference type="RefSeq" id="WP_279241945.1">
    <property type="nucleotide sequence ID" value="NZ_CP036501.1"/>
</dbReference>
<comment type="catalytic activity">
    <reaction evidence="4">
        <text>UTP + H2O = UMP + diphosphate + H(+)</text>
        <dbReference type="Rhea" id="RHEA:29395"/>
        <dbReference type="ChEBI" id="CHEBI:15377"/>
        <dbReference type="ChEBI" id="CHEBI:15378"/>
        <dbReference type="ChEBI" id="CHEBI:33019"/>
        <dbReference type="ChEBI" id="CHEBI:46398"/>
        <dbReference type="ChEBI" id="CHEBI:57865"/>
        <dbReference type="EC" id="3.6.1.9"/>
    </reaction>
</comment>
<evidence type="ECO:0000256" key="1">
    <source>
        <dbReference type="ARBA" id="ARBA00001968"/>
    </source>
</evidence>
<evidence type="ECO:0000313" key="5">
    <source>
        <dbReference type="EMBL" id="UZP75458.1"/>
    </source>
</evidence>
<dbReference type="PIRSF" id="PIRSF006305">
    <property type="entry name" value="Maf"/>
    <property type="match status" value="1"/>
</dbReference>
<organism evidence="5 6">
    <name type="scientific">Candidatus Paraluminiphilus aquimaris</name>
    <dbReference type="NCBI Taxonomy" id="2518994"/>
    <lineage>
        <taxon>Bacteria</taxon>
        <taxon>Pseudomonadati</taxon>
        <taxon>Pseudomonadota</taxon>
        <taxon>Gammaproteobacteria</taxon>
        <taxon>Cellvibrionales</taxon>
        <taxon>Halieaceae</taxon>
        <taxon>Candidatus Paraluminiphilus</taxon>
    </lineage>
</organism>
<comment type="subcellular location">
    <subcellularLocation>
        <location evidence="4">Cytoplasm</location>
    </subcellularLocation>
</comment>
<dbReference type="SUPFAM" id="SSF52972">
    <property type="entry name" value="ITPase-like"/>
    <property type="match status" value="1"/>
</dbReference>
<dbReference type="EC" id="3.6.1.9" evidence="4"/>
<proteinExistence type="inferred from homology"/>
<gene>
    <name evidence="5" type="ORF">E0F26_12230</name>
</gene>
<comment type="function">
    <text evidence="4">Nucleoside triphosphate pyrophosphatase that hydrolyzes dTTP and UTP. May have a dual role in cell division arrest and in preventing the incorporation of modified nucleotides into cellular nucleic acids.</text>
</comment>
<keyword evidence="2 4" id="KW-0378">Hydrolase</keyword>
<feature type="site" description="Important for substrate specificity" evidence="4">
    <location>
        <position position="67"/>
    </location>
</feature>
<keyword evidence="3 4" id="KW-0546">Nucleotide metabolism</keyword>
<dbReference type="NCBIfam" id="TIGR00172">
    <property type="entry name" value="maf"/>
    <property type="match status" value="1"/>
</dbReference>
<name>A0ABY6Q9A2_9GAMM</name>
<comment type="catalytic activity">
    <reaction evidence="4">
        <text>dTTP + H2O = dTMP + diphosphate + H(+)</text>
        <dbReference type="Rhea" id="RHEA:28534"/>
        <dbReference type="ChEBI" id="CHEBI:15377"/>
        <dbReference type="ChEBI" id="CHEBI:15378"/>
        <dbReference type="ChEBI" id="CHEBI:33019"/>
        <dbReference type="ChEBI" id="CHEBI:37568"/>
        <dbReference type="ChEBI" id="CHEBI:63528"/>
        <dbReference type="EC" id="3.6.1.9"/>
    </reaction>
</comment>
<dbReference type="PANTHER" id="PTHR43213">
    <property type="entry name" value="BIFUNCTIONAL DTTP/UTP PYROPHOSPHATASE/METHYLTRANSFERASE PROTEIN-RELATED"/>
    <property type="match status" value="1"/>
</dbReference>
<dbReference type="PANTHER" id="PTHR43213:SF5">
    <property type="entry name" value="BIFUNCTIONAL DTTP_UTP PYROPHOSPHATASE_METHYLTRANSFERASE PROTEIN-RELATED"/>
    <property type="match status" value="1"/>
</dbReference>
<dbReference type="HAMAP" id="MF_00528">
    <property type="entry name" value="Maf"/>
    <property type="match status" value="1"/>
</dbReference>
<feature type="site" description="Important for substrate specificity" evidence="4">
    <location>
        <position position="149"/>
    </location>
</feature>
<keyword evidence="6" id="KW-1185">Reference proteome</keyword>
<evidence type="ECO:0000256" key="2">
    <source>
        <dbReference type="ARBA" id="ARBA00022801"/>
    </source>
</evidence>
<dbReference type="Proteomes" id="UP001317963">
    <property type="component" value="Chromosome"/>
</dbReference>
<evidence type="ECO:0000256" key="3">
    <source>
        <dbReference type="ARBA" id="ARBA00023080"/>
    </source>
</evidence>
<dbReference type="CDD" id="cd00555">
    <property type="entry name" value="Maf"/>
    <property type="match status" value="1"/>
</dbReference>
<accession>A0ABY6Q9A2</accession>
<dbReference type="InterPro" id="IPR003697">
    <property type="entry name" value="Maf-like"/>
</dbReference>
<dbReference type="InterPro" id="IPR029001">
    <property type="entry name" value="ITPase-like_fam"/>
</dbReference>
<dbReference type="Gene3D" id="3.90.950.10">
    <property type="match status" value="1"/>
</dbReference>
<keyword evidence="4" id="KW-0963">Cytoplasm</keyword>
<comment type="cofactor">
    <cofactor evidence="1 4">
        <name>a divalent metal cation</name>
        <dbReference type="ChEBI" id="CHEBI:60240"/>
    </cofactor>
</comment>